<sequence>ALLLVRIPLLVRWFPPKNGVLKLNTDGSSLDNLGKGGCGGVLRDWLGKLIFGFSHYIGVATNSIVEAFALKFGLYYCYLSWVLIELGWKLTLS</sequence>
<dbReference type="CDD" id="cd06222">
    <property type="entry name" value="RNase_H_like"/>
    <property type="match status" value="1"/>
</dbReference>
<organism evidence="2 3">
    <name type="scientific">Olea europaea subsp. europaea</name>
    <dbReference type="NCBI Taxonomy" id="158383"/>
    <lineage>
        <taxon>Eukaryota</taxon>
        <taxon>Viridiplantae</taxon>
        <taxon>Streptophyta</taxon>
        <taxon>Embryophyta</taxon>
        <taxon>Tracheophyta</taxon>
        <taxon>Spermatophyta</taxon>
        <taxon>Magnoliopsida</taxon>
        <taxon>eudicotyledons</taxon>
        <taxon>Gunneridae</taxon>
        <taxon>Pentapetalae</taxon>
        <taxon>asterids</taxon>
        <taxon>lamiids</taxon>
        <taxon>Lamiales</taxon>
        <taxon>Oleaceae</taxon>
        <taxon>Oleeae</taxon>
        <taxon>Olea</taxon>
    </lineage>
</organism>
<dbReference type="Pfam" id="PF13456">
    <property type="entry name" value="RVT_3"/>
    <property type="match status" value="1"/>
</dbReference>
<feature type="non-terminal residue" evidence="2">
    <location>
        <position position="1"/>
    </location>
</feature>
<evidence type="ECO:0000313" key="3">
    <source>
        <dbReference type="Proteomes" id="UP000594638"/>
    </source>
</evidence>
<dbReference type="InterPro" id="IPR036397">
    <property type="entry name" value="RNaseH_sf"/>
</dbReference>
<dbReference type="Gramene" id="OE9A011995T1">
    <property type="protein sequence ID" value="OE9A011995C1"/>
    <property type="gene ID" value="OE9A011995"/>
</dbReference>
<dbReference type="AlphaFoldDB" id="A0A8S0SP05"/>
<dbReference type="PANTHER" id="PTHR47723:SF19">
    <property type="entry name" value="POLYNUCLEOTIDYL TRANSFERASE, RIBONUCLEASE H-LIKE SUPERFAMILY PROTEIN"/>
    <property type="match status" value="1"/>
</dbReference>
<name>A0A8S0SP05_OLEEU</name>
<proteinExistence type="predicted"/>
<comment type="caution">
    <text evidence="2">The sequence shown here is derived from an EMBL/GenBank/DDBJ whole genome shotgun (WGS) entry which is preliminary data.</text>
</comment>
<reference evidence="2 3" key="1">
    <citation type="submission" date="2019-12" db="EMBL/GenBank/DDBJ databases">
        <authorList>
            <person name="Alioto T."/>
            <person name="Alioto T."/>
            <person name="Gomez Garrido J."/>
        </authorList>
    </citation>
    <scope>NUCLEOTIDE SEQUENCE [LARGE SCALE GENOMIC DNA]</scope>
</reference>
<dbReference type="InterPro" id="IPR044730">
    <property type="entry name" value="RNase_H-like_dom_plant"/>
</dbReference>
<protein>
    <submittedName>
        <fullName evidence="2">Ribonuclease h</fullName>
    </submittedName>
</protein>
<dbReference type="Proteomes" id="UP000594638">
    <property type="component" value="Unassembled WGS sequence"/>
</dbReference>
<dbReference type="OrthoDB" id="895680at2759"/>
<dbReference type="SUPFAM" id="SSF53098">
    <property type="entry name" value="Ribonuclease H-like"/>
    <property type="match status" value="1"/>
</dbReference>
<gene>
    <name evidence="2" type="ORF">OLEA9_A011995</name>
</gene>
<dbReference type="InterPro" id="IPR053151">
    <property type="entry name" value="RNase_H-like"/>
</dbReference>
<evidence type="ECO:0000259" key="1">
    <source>
        <dbReference type="PROSITE" id="PS50879"/>
    </source>
</evidence>
<dbReference type="InterPro" id="IPR002156">
    <property type="entry name" value="RNaseH_domain"/>
</dbReference>
<dbReference type="PROSITE" id="PS50879">
    <property type="entry name" value="RNASE_H_1"/>
    <property type="match status" value="1"/>
</dbReference>
<feature type="domain" description="RNase H type-1" evidence="1">
    <location>
        <begin position="17"/>
        <end position="93"/>
    </location>
</feature>
<dbReference type="GO" id="GO:0004523">
    <property type="term" value="F:RNA-DNA hybrid ribonuclease activity"/>
    <property type="evidence" value="ECO:0007669"/>
    <property type="project" value="InterPro"/>
</dbReference>
<dbReference type="Gene3D" id="3.30.420.10">
    <property type="entry name" value="Ribonuclease H-like superfamily/Ribonuclease H"/>
    <property type="match status" value="1"/>
</dbReference>
<keyword evidence="3" id="KW-1185">Reference proteome</keyword>
<dbReference type="InterPro" id="IPR012337">
    <property type="entry name" value="RNaseH-like_sf"/>
</dbReference>
<dbReference type="EMBL" id="CACTIH010005473">
    <property type="protein sequence ID" value="CAA2994350.1"/>
    <property type="molecule type" value="Genomic_DNA"/>
</dbReference>
<dbReference type="GO" id="GO:0003676">
    <property type="term" value="F:nucleic acid binding"/>
    <property type="evidence" value="ECO:0007669"/>
    <property type="project" value="InterPro"/>
</dbReference>
<dbReference type="PANTHER" id="PTHR47723">
    <property type="entry name" value="OS05G0353850 PROTEIN"/>
    <property type="match status" value="1"/>
</dbReference>
<accession>A0A8S0SP05</accession>
<evidence type="ECO:0000313" key="2">
    <source>
        <dbReference type="EMBL" id="CAA2994350.1"/>
    </source>
</evidence>